<evidence type="ECO:0000313" key="2">
    <source>
        <dbReference type="Proteomes" id="UP000257479"/>
    </source>
</evidence>
<dbReference type="Proteomes" id="UP000257479">
    <property type="component" value="Unassembled WGS sequence"/>
</dbReference>
<name>A0A3C1KE30_9MICO</name>
<sequence>MSDAQIDNAHSIDELNRLLASSDLVNTCLYKLHLQSQFEAWYAMLSALNALLGHGEIQYVRSTVDEPTGTVDAAVLTADLIVHARAVLGEDPRFIGAEIVSRRALRLLDITAVARPNNQGDRRAFTAHAHYEGLAEPIRFAPHSQYEPDAPLLEVIDALRTDLRR</sequence>
<dbReference type="EMBL" id="DMNG01000173">
    <property type="protein sequence ID" value="HAN24940.1"/>
    <property type="molecule type" value="Genomic_DNA"/>
</dbReference>
<organism evidence="1 2">
    <name type="scientific">Microbacterium ginsengisoli</name>
    <dbReference type="NCBI Taxonomy" id="400772"/>
    <lineage>
        <taxon>Bacteria</taxon>
        <taxon>Bacillati</taxon>
        <taxon>Actinomycetota</taxon>
        <taxon>Actinomycetes</taxon>
        <taxon>Micrococcales</taxon>
        <taxon>Microbacteriaceae</taxon>
        <taxon>Microbacterium</taxon>
    </lineage>
</organism>
<proteinExistence type="predicted"/>
<dbReference type="AlphaFoldDB" id="A0A3C1KE30"/>
<reference evidence="1 2" key="1">
    <citation type="journal article" date="2018" name="Nat. Biotechnol.">
        <title>A standardized bacterial taxonomy based on genome phylogeny substantially revises the tree of life.</title>
        <authorList>
            <person name="Parks D.H."/>
            <person name="Chuvochina M."/>
            <person name="Waite D.W."/>
            <person name="Rinke C."/>
            <person name="Skarshewski A."/>
            <person name="Chaumeil P.A."/>
            <person name="Hugenholtz P."/>
        </authorList>
    </citation>
    <scope>NUCLEOTIDE SEQUENCE [LARGE SCALE GENOMIC DNA]</scope>
    <source>
        <strain evidence="1">UBA9152</strain>
    </source>
</reference>
<protein>
    <submittedName>
        <fullName evidence="1">Uncharacterized protein</fullName>
    </submittedName>
</protein>
<accession>A0A3C1KE30</accession>
<gene>
    <name evidence="1" type="ORF">DCP95_10270</name>
</gene>
<evidence type="ECO:0000313" key="1">
    <source>
        <dbReference type="EMBL" id="HAN24940.1"/>
    </source>
</evidence>
<comment type="caution">
    <text evidence="1">The sequence shown here is derived from an EMBL/GenBank/DDBJ whole genome shotgun (WGS) entry which is preliminary data.</text>
</comment>